<feature type="non-terminal residue" evidence="1">
    <location>
        <position position="68"/>
    </location>
</feature>
<dbReference type="AlphaFoldDB" id="A0A9P5UUE9"/>
<protein>
    <submittedName>
        <fullName evidence="1">Uncharacterized protein</fullName>
    </submittedName>
</protein>
<sequence length="68" mass="6723">MIASRVLRSPLATVARRAVAISSVRATAARTYSSQAAPSSGGAGKSLVIAALAAGAGAAGYHFYAESQ</sequence>
<proteinExistence type="predicted"/>
<keyword evidence="2" id="KW-1185">Reference proteome</keyword>
<dbReference type="EMBL" id="JAAAUQ010003005">
    <property type="protein sequence ID" value="KAF9119471.1"/>
    <property type="molecule type" value="Genomic_DNA"/>
</dbReference>
<comment type="caution">
    <text evidence="1">The sequence shown here is derived from an EMBL/GenBank/DDBJ whole genome shotgun (WGS) entry which is preliminary data.</text>
</comment>
<name>A0A9P5UUE9_9FUNG</name>
<organism evidence="1 2">
    <name type="scientific">Linnemannia schmuckeri</name>
    <dbReference type="NCBI Taxonomy" id="64567"/>
    <lineage>
        <taxon>Eukaryota</taxon>
        <taxon>Fungi</taxon>
        <taxon>Fungi incertae sedis</taxon>
        <taxon>Mucoromycota</taxon>
        <taxon>Mortierellomycotina</taxon>
        <taxon>Mortierellomycetes</taxon>
        <taxon>Mortierellales</taxon>
        <taxon>Mortierellaceae</taxon>
        <taxon>Linnemannia</taxon>
    </lineage>
</organism>
<gene>
    <name evidence="1" type="ORF">BG015_006344</name>
</gene>
<evidence type="ECO:0000313" key="1">
    <source>
        <dbReference type="EMBL" id="KAF9119471.1"/>
    </source>
</evidence>
<accession>A0A9P5UUE9</accession>
<reference evidence="1" key="1">
    <citation type="journal article" date="2020" name="Fungal Divers.">
        <title>Resolving the Mortierellaceae phylogeny through synthesis of multi-gene phylogenetics and phylogenomics.</title>
        <authorList>
            <person name="Vandepol N."/>
            <person name="Liber J."/>
            <person name="Desiro A."/>
            <person name="Na H."/>
            <person name="Kennedy M."/>
            <person name="Barry K."/>
            <person name="Grigoriev I.V."/>
            <person name="Miller A.N."/>
            <person name="O'Donnell K."/>
            <person name="Stajich J.E."/>
            <person name="Bonito G."/>
        </authorList>
    </citation>
    <scope>NUCLEOTIDE SEQUENCE</scope>
    <source>
        <strain evidence="1">NRRL 6426</strain>
    </source>
</reference>
<dbReference type="Proteomes" id="UP000748756">
    <property type="component" value="Unassembled WGS sequence"/>
</dbReference>
<evidence type="ECO:0000313" key="2">
    <source>
        <dbReference type="Proteomes" id="UP000748756"/>
    </source>
</evidence>